<dbReference type="OrthoDB" id="515822at2"/>
<sequence>MKLEHLNIVNGYLTAVYLTPGSGWQYTIVLQDGNLFQPTDIYKTSSEAYQIAKSIIELVVACDRESPASR</sequence>
<proteinExistence type="predicted"/>
<dbReference type="Proteomes" id="UP000320055">
    <property type="component" value="Unassembled WGS sequence"/>
</dbReference>
<evidence type="ECO:0000313" key="1">
    <source>
        <dbReference type="EMBL" id="VEP13206.1"/>
    </source>
</evidence>
<evidence type="ECO:0000313" key="2">
    <source>
        <dbReference type="Proteomes" id="UP000320055"/>
    </source>
</evidence>
<organism evidence="1 2">
    <name type="scientific">Hyella patelloides LEGE 07179</name>
    <dbReference type="NCBI Taxonomy" id="945734"/>
    <lineage>
        <taxon>Bacteria</taxon>
        <taxon>Bacillati</taxon>
        <taxon>Cyanobacteriota</taxon>
        <taxon>Cyanophyceae</taxon>
        <taxon>Pleurocapsales</taxon>
        <taxon>Hyellaceae</taxon>
        <taxon>Hyella</taxon>
    </lineage>
</organism>
<evidence type="ECO:0008006" key="3">
    <source>
        <dbReference type="Google" id="ProtNLM"/>
    </source>
</evidence>
<name>A0A563VP28_9CYAN</name>
<protein>
    <recommendedName>
        <fullName evidence="3">DUF1508 domain-containing protein</fullName>
    </recommendedName>
</protein>
<keyword evidence="2" id="KW-1185">Reference proteome</keyword>
<accession>A0A563VP28</accession>
<reference evidence="1 2" key="1">
    <citation type="submission" date="2019-01" db="EMBL/GenBank/DDBJ databases">
        <authorList>
            <person name="Brito A."/>
        </authorList>
    </citation>
    <scope>NUCLEOTIDE SEQUENCE [LARGE SCALE GENOMIC DNA]</scope>
    <source>
        <strain evidence="1">1</strain>
    </source>
</reference>
<dbReference type="RefSeq" id="WP_144864382.1">
    <property type="nucleotide sequence ID" value="NZ_LR213780.1"/>
</dbReference>
<dbReference type="AlphaFoldDB" id="A0A563VP28"/>
<gene>
    <name evidence="1" type="ORF">H1P_190005</name>
</gene>
<dbReference type="EMBL" id="CAACVJ010000101">
    <property type="protein sequence ID" value="VEP13206.1"/>
    <property type="molecule type" value="Genomic_DNA"/>
</dbReference>